<dbReference type="STRING" id="406818.XBJ1_2389"/>
<dbReference type="SUPFAM" id="SSF103473">
    <property type="entry name" value="MFS general substrate transporter"/>
    <property type="match status" value="1"/>
</dbReference>
<name>D3V1H1_XENBS</name>
<dbReference type="RefSeq" id="WP_012988827.1">
    <property type="nucleotide sequence ID" value="NC_013892.1"/>
</dbReference>
<evidence type="ECO:0000313" key="2">
    <source>
        <dbReference type="EMBL" id="CBJ81515.1"/>
    </source>
</evidence>
<dbReference type="PATRIC" id="fig|406818.4.peg.2149"/>
<dbReference type="InterPro" id="IPR036259">
    <property type="entry name" value="MFS_trans_sf"/>
</dbReference>
<dbReference type="Gene3D" id="1.20.1250.20">
    <property type="entry name" value="MFS general substrate transporter like domains"/>
    <property type="match status" value="1"/>
</dbReference>
<dbReference type="eggNOG" id="COG2814">
    <property type="taxonomic scope" value="Bacteria"/>
</dbReference>
<reference evidence="2" key="1">
    <citation type="journal article" date="2011" name="PLoS ONE">
        <title>The entomopathogenic bacterial endosymbionts xenorhabdus and photorhabdus: convergent lifestyles from divergent genomes.</title>
        <authorList>
            <person name="Chaston J.M."/>
            <person name="Suen G."/>
            <person name="Tucker S.L."/>
            <person name="Andersen A.W."/>
            <person name="Bhasin A."/>
            <person name="Bode E."/>
            <person name="Bode H.B."/>
            <person name="Brachmann A.O."/>
            <person name="Cowles C.E."/>
            <person name="Cowles K.N."/>
            <person name="Darby C."/>
            <person name="de Leon L."/>
            <person name="Drace K."/>
            <person name="Du Z."/>
            <person name="Givaudan A."/>
            <person name="Herbert Tran E.E."/>
            <person name="Jewell K.A."/>
            <person name="Knack J.J."/>
            <person name="Krasomil-Osterfeld K.C."/>
            <person name="Kukor R."/>
            <person name="Lanois A."/>
            <person name="Latreille P."/>
            <person name="Leimgruber N.K."/>
            <person name="Lipke C.M."/>
            <person name="Liu R."/>
            <person name="Lu X."/>
            <person name="Martens E.C."/>
            <person name="Marri P.R."/>
            <person name="Medigue C."/>
            <person name="Menard M.L."/>
            <person name="Miller N.M."/>
            <person name="Morales-Soto N."/>
            <person name="Norton S."/>
            <person name="Ogier J.C."/>
            <person name="Orchard S.S."/>
            <person name="Park D."/>
            <person name="Park Y."/>
            <person name="Qurollo B.A."/>
            <person name="Sugar D.R."/>
            <person name="Richards G.R."/>
            <person name="Rouy Z."/>
            <person name="Slominski B."/>
            <person name="Slominski K."/>
            <person name="Snyder H."/>
            <person name="Tjaden B.C."/>
            <person name="van der Hoeven R."/>
            <person name="Welch R.D."/>
            <person name="Wheeler C."/>
            <person name="Xiang B."/>
            <person name="Barbazuk B."/>
            <person name="Gaudriault S."/>
            <person name="Goodner B."/>
            <person name="Slater S.C."/>
            <person name="Forst S."/>
            <person name="Goldman B.S."/>
            <person name="Goodrich-Blair H."/>
        </authorList>
    </citation>
    <scope>NUCLEOTIDE SEQUENCE [LARGE SCALE GENOMIC DNA]</scope>
    <source>
        <strain evidence="2">SS-2004</strain>
    </source>
</reference>
<gene>
    <name evidence="2" type="ordered locus">XBJ1_2389</name>
</gene>
<accession>D3V1H1</accession>
<dbReference type="HOGENOM" id="CLU_121463_0_0_6"/>
<keyword evidence="1" id="KW-1133">Transmembrane helix</keyword>
<dbReference type="KEGG" id="xbo:XBJ1_2389"/>
<organism evidence="2 3">
    <name type="scientific">Xenorhabdus bovienii (strain SS-2004)</name>
    <name type="common">Xenorhabdus nematophila subsp. bovienii</name>
    <dbReference type="NCBI Taxonomy" id="406818"/>
    <lineage>
        <taxon>Bacteria</taxon>
        <taxon>Pseudomonadati</taxon>
        <taxon>Pseudomonadota</taxon>
        <taxon>Gammaproteobacteria</taxon>
        <taxon>Enterobacterales</taxon>
        <taxon>Morganellaceae</taxon>
        <taxon>Xenorhabdus</taxon>
    </lineage>
</organism>
<keyword evidence="1" id="KW-0472">Membrane</keyword>
<feature type="transmembrane region" description="Helical" evidence="1">
    <location>
        <begin position="47"/>
        <end position="68"/>
    </location>
</feature>
<keyword evidence="1" id="KW-0812">Transmembrane</keyword>
<protein>
    <submittedName>
        <fullName evidence="2">Major facilitator family transporter</fullName>
    </submittedName>
</protein>
<dbReference type="EMBL" id="FN667741">
    <property type="protein sequence ID" value="CBJ81515.1"/>
    <property type="molecule type" value="Genomic_DNA"/>
</dbReference>
<dbReference type="AlphaFoldDB" id="D3V1H1"/>
<evidence type="ECO:0000256" key="1">
    <source>
        <dbReference type="SAM" id="Phobius"/>
    </source>
</evidence>
<sequence>MTILSSYNSLFVWFGLIVWGMSFGGAPTLLQTALADVAEENADVAQSMLVTIFNLAVAGGGIIGGGLLNNYGMTSFPITMIALSLFALSLVWRAKKNGFRPGQRR</sequence>
<feature type="transmembrane region" description="Helical" evidence="1">
    <location>
        <begin position="12"/>
        <end position="35"/>
    </location>
</feature>
<evidence type="ECO:0000313" key="3">
    <source>
        <dbReference type="Proteomes" id="UP000002045"/>
    </source>
</evidence>
<proteinExistence type="predicted"/>
<feature type="transmembrane region" description="Helical" evidence="1">
    <location>
        <begin position="74"/>
        <end position="94"/>
    </location>
</feature>
<dbReference type="Proteomes" id="UP000002045">
    <property type="component" value="Chromosome"/>
</dbReference>